<dbReference type="GO" id="GO:0030672">
    <property type="term" value="C:synaptic vesicle membrane"/>
    <property type="evidence" value="ECO:0007669"/>
    <property type="project" value="TreeGrafter"/>
</dbReference>
<evidence type="ECO:0000256" key="4">
    <source>
        <dbReference type="ARBA" id="ARBA00023136"/>
    </source>
</evidence>
<evidence type="ECO:0000256" key="2">
    <source>
        <dbReference type="ARBA" id="ARBA00022692"/>
    </source>
</evidence>
<dbReference type="GO" id="GO:0098700">
    <property type="term" value="P:neurotransmitter loading into synaptic vesicle"/>
    <property type="evidence" value="ECO:0007669"/>
    <property type="project" value="TreeGrafter"/>
</dbReference>
<feature type="signal peptide" evidence="6">
    <location>
        <begin position="1"/>
        <end position="21"/>
    </location>
</feature>
<organism evidence="7 8">
    <name type="scientific">Stegodyphus mimosarum</name>
    <name type="common">African social velvet spider</name>
    <dbReference type="NCBI Taxonomy" id="407821"/>
    <lineage>
        <taxon>Eukaryota</taxon>
        <taxon>Metazoa</taxon>
        <taxon>Ecdysozoa</taxon>
        <taxon>Arthropoda</taxon>
        <taxon>Chelicerata</taxon>
        <taxon>Arachnida</taxon>
        <taxon>Araneae</taxon>
        <taxon>Araneomorphae</taxon>
        <taxon>Entelegynae</taxon>
        <taxon>Eresoidea</taxon>
        <taxon>Eresidae</taxon>
        <taxon>Stegodyphus</taxon>
    </lineage>
</organism>
<evidence type="ECO:0000256" key="1">
    <source>
        <dbReference type="ARBA" id="ARBA00004141"/>
    </source>
</evidence>
<dbReference type="OrthoDB" id="2985014at2759"/>
<dbReference type="AlphaFoldDB" id="A0A087UW03"/>
<protein>
    <submittedName>
        <fullName evidence="7">Vesicular glutamate transporter 1</fullName>
    </submittedName>
</protein>
<feature type="chain" id="PRO_5001831021" evidence="6">
    <location>
        <begin position="22"/>
        <end position="148"/>
    </location>
</feature>
<reference evidence="7 8" key="1">
    <citation type="submission" date="2013-11" db="EMBL/GenBank/DDBJ databases">
        <title>Genome sequencing of Stegodyphus mimosarum.</title>
        <authorList>
            <person name="Bechsgaard J."/>
        </authorList>
    </citation>
    <scope>NUCLEOTIDE SEQUENCE [LARGE SCALE GENOMIC DNA]</scope>
</reference>
<feature type="non-terminal residue" evidence="7">
    <location>
        <position position="148"/>
    </location>
</feature>
<gene>
    <name evidence="7" type="ORF">X975_07175</name>
</gene>
<keyword evidence="3" id="KW-1133">Transmembrane helix</keyword>
<keyword evidence="8" id="KW-1185">Reference proteome</keyword>
<feature type="compositionally biased region" description="Basic and acidic residues" evidence="5">
    <location>
        <begin position="137"/>
        <end position="148"/>
    </location>
</feature>
<feature type="region of interest" description="Disordered" evidence="5">
    <location>
        <begin position="60"/>
        <end position="148"/>
    </location>
</feature>
<dbReference type="Proteomes" id="UP000054359">
    <property type="component" value="Unassembled WGS sequence"/>
</dbReference>
<dbReference type="GO" id="GO:0050803">
    <property type="term" value="P:regulation of synapse structure or activity"/>
    <property type="evidence" value="ECO:0007669"/>
    <property type="project" value="TreeGrafter"/>
</dbReference>
<dbReference type="PANTHER" id="PTHR11662">
    <property type="entry name" value="SOLUTE CARRIER FAMILY 17"/>
    <property type="match status" value="1"/>
</dbReference>
<evidence type="ECO:0000313" key="7">
    <source>
        <dbReference type="EMBL" id="KFM81542.1"/>
    </source>
</evidence>
<sequence>MGMSNGFGTLSGLMCPLVVEALTTHKSADEWQKVFLIASLIHFSGVTFYAIFASGEKQPWAEPPAELEEGPSWNPLENAFKDSSGAPKQNGGPPLSYAEATTSLTETQPPSYGSATQEWQPVYETKQEMVQQPSTDRYMHGSVEEREY</sequence>
<dbReference type="GO" id="GO:0060076">
    <property type="term" value="C:excitatory synapse"/>
    <property type="evidence" value="ECO:0007669"/>
    <property type="project" value="TreeGrafter"/>
</dbReference>
<evidence type="ECO:0000256" key="6">
    <source>
        <dbReference type="SAM" id="SignalP"/>
    </source>
</evidence>
<dbReference type="InterPro" id="IPR050382">
    <property type="entry name" value="MFS_Na/Anion_cotransporter"/>
</dbReference>
<dbReference type="STRING" id="407821.A0A087UW03"/>
<dbReference type="PANTHER" id="PTHR11662:SF456">
    <property type="entry name" value="VESICULAR GLUTAMATE TRANSPORTER, ISOFORM A"/>
    <property type="match status" value="1"/>
</dbReference>
<evidence type="ECO:0000256" key="3">
    <source>
        <dbReference type="ARBA" id="ARBA00022989"/>
    </source>
</evidence>
<dbReference type="GO" id="GO:0035249">
    <property type="term" value="P:synaptic transmission, glutamatergic"/>
    <property type="evidence" value="ECO:0007669"/>
    <property type="project" value="TreeGrafter"/>
</dbReference>
<dbReference type="GO" id="GO:0005313">
    <property type="term" value="F:L-glutamate transmembrane transporter activity"/>
    <property type="evidence" value="ECO:0007669"/>
    <property type="project" value="TreeGrafter"/>
</dbReference>
<feature type="compositionally biased region" description="Polar residues" evidence="5">
    <location>
        <begin position="99"/>
        <end position="119"/>
    </location>
</feature>
<comment type="subcellular location">
    <subcellularLocation>
        <location evidence="1">Membrane</location>
        <topology evidence="1">Multi-pass membrane protein</topology>
    </subcellularLocation>
</comment>
<evidence type="ECO:0000313" key="8">
    <source>
        <dbReference type="Proteomes" id="UP000054359"/>
    </source>
</evidence>
<dbReference type="GO" id="GO:0005326">
    <property type="term" value="F:neurotransmitter transmembrane transporter activity"/>
    <property type="evidence" value="ECO:0007669"/>
    <property type="project" value="TreeGrafter"/>
</dbReference>
<keyword evidence="2" id="KW-0812">Transmembrane</keyword>
<name>A0A087UW03_STEMI</name>
<keyword evidence="6" id="KW-0732">Signal</keyword>
<accession>A0A087UW03</accession>
<dbReference type="EMBL" id="KK121921">
    <property type="protein sequence ID" value="KFM81542.1"/>
    <property type="molecule type" value="Genomic_DNA"/>
</dbReference>
<keyword evidence="4" id="KW-0472">Membrane</keyword>
<proteinExistence type="predicted"/>
<evidence type="ECO:0000256" key="5">
    <source>
        <dbReference type="SAM" id="MobiDB-lite"/>
    </source>
</evidence>